<evidence type="ECO:0000313" key="5">
    <source>
        <dbReference type="Proteomes" id="UP001287356"/>
    </source>
</evidence>
<gene>
    <name evidence="4" type="ORF">B0T24DRAFT_683273</name>
</gene>
<dbReference type="CDD" id="cd17039">
    <property type="entry name" value="Ubl_ubiquitin_like"/>
    <property type="match status" value="1"/>
</dbReference>
<dbReference type="InterPro" id="IPR000626">
    <property type="entry name" value="Ubiquitin-like_dom"/>
</dbReference>
<dbReference type="AlphaFoldDB" id="A0AAE0N0D4"/>
<dbReference type="InterPro" id="IPR036533">
    <property type="entry name" value="BAG_dom_sf"/>
</dbReference>
<comment type="caution">
    <text evidence="4">The sequence shown here is derived from an EMBL/GenBank/DDBJ whole genome shotgun (WGS) entry which is preliminary data.</text>
</comment>
<organism evidence="4 5">
    <name type="scientific">Lasiosphaeria ovina</name>
    <dbReference type="NCBI Taxonomy" id="92902"/>
    <lineage>
        <taxon>Eukaryota</taxon>
        <taxon>Fungi</taxon>
        <taxon>Dikarya</taxon>
        <taxon>Ascomycota</taxon>
        <taxon>Pezizomycotina</taxon>
        <taxon>Sordariomycetes</taxon>
        <taxon>Sordariomycetidae</taxon>
        <taxon>Sordariales</taxon>
        <taxon>Lasiosphaeriaceae</taxon>
        <taxon>Lasiosphaeria</taxon>
    </lineage>
</organism>
<dbReference type="SMART" id="SM00264">
    <property type="entry name" value="BAG"/>
    <property type="match status" value="1"/>
</dbReference>
<dbReference type="Pfam" id="PF02179">
    <property type="entry name" value="BAG"/>
    <property type="match status" value="1"/>
</dbReference>
<evidence type="ECO:0000256" key="1">
    <source>
        <dbReference type="SAM" id="MobiDB-lite"/>
    </source>
</evidence>
<proteinExistence type="predicted"/>
<dbReference type="SUPFAM" id="SSF54236">
    <property type="entry name" value="Ubiquitin-like"/>
    <property type="match status" value="1"/>
</dbReference>
<reference evidence="4" key="2">
    <citation type="submission" date="2023-06" db="EMBL/GenBank/DDBJ databases">
        <authorList>
            <consortium name="Lawrence Berkeley National Laboratory"/>
            <person name="Haridas S."/>
            <person name="Hensen N."/>
            <person name="Bonometti L."/>
            <person name="Westerberg I."/>
            <person name="Brannstrom I.O."/>
            <person name="Guillou S."/>
            <person name="Cros-Aarteil S."/>
            <person name="Calhoun S."/>
            <person name="Kuo A."/>
            <person name="Mondo S."/>
            <person name="Pangilinan J."/>
            <person name="Riley R."/>
            <person name="Labutti K."/>
            <person name="Andreopoulos B."/>
            <person name="Lipzen A."/>
            <person name="Chen C."/>
            <person name="Yanf M."/>
            <person name="Daum C."/>
            <person name="Ng V."/>
            <person name="Clum A."/>
            <person name="Steindorff A."/>
            <person name="Ohm R."/>
            <person name="Martin F."/>
            <person name="Silar P."/>
            <person name="Natvig D."/>
            <person name="Lalanne C."/>
            <person name="Gautier V."/>
            <person name="Ament-Velasquez S.L."/>
            <person name="Kruys A."/>
            <person name="Hutchinson M.I."/>
            <person name="Powell A.J."/>
            <person name="Barry K."/>
            <person name="Miller A.N."/>
            <person name="Grigoriev I.V."/>
            <person name="Debuchy R."/>
            <person name="Gladieux P."/>
            <person name="Thoren M.H."/>
            <person name="Johannesson H."/>
        </authorList>
    </citation>
    <scope>NUCLEOTIDE SEQUENCE</scope>
    <source>
        <strain evidence="4">CBS 958.72</strain>
    </source>
</reference>
<dbReference type="Proteomes" id="UP001287356">
    <property type="component" value="Unassembled WGS sequence"/>
</dbReference>
<dbReference type="Gene3D" id="1.20.58.120">
    <property type="entry name" value="BAG domain"/>
    <property type="match status" value="1"/>
</dbReference>
<keyword evidence="5" id="KW-1185">Reference proteome</keyword>
<evidence type="ECO:0000259" key="2">
    <source>
        <dbReference type="PROSITE" id="PS50053"/>
    </source>
</evidence>
<dbReference type="InterPro" id="IPR029071">
    <property type="entry name" value="Ubiquitin-like_domsf"/>
</dbReference>
<evidence type="ECO:0000313" key="4">
    <source>
        <dbReference type="EMBL" id="KAK3366236.1"/>
    </source>
</evidence>
<feature type="compositionally biased region" description="Basic and acidic residues" evidence="1">
    <location>
        <begin position="284"/>
        <end position="304"/>
    </location>
</feature>
<feature type="domain" description="BAG" evidence="3">
    <location>
        <begin position="375"/>
        <end position="460"/>
    </location>
</feature>
<dbReference type="PROSITE" id="PS51035">
    <property type="entry name" value="BAG"/>
    <property type="match status" value="1"/>
</dbReference>
<protein>
    <submittedName>
        <fullName evidence="4">BAG domain-containing protein</fullName>
    </submittedName>
</protein>
<dbReference type="SUPFAM" id="SSF63491">
    <property type="entry name" value="BAG domain"/>
    <property type="match status" value="1"/>
</dbReference>
<feature type="domain" description="Ubiquitin-like" evidence="2">
    <location>
        <begin position="220"/>
        <end position="277"/>
    </location>
</feature>
<feature type="region of interest" description="Disordered" evidence="1">
    <location>
        <begin position="273"/>
        <end position="373"/>
    </location>
</feature>
<dbReference type="Pfam" id="PF00240">
    <property type="entry name" value="ubiquitin"/>
    <property type="match status" value="1"/>
</dbReference>
<evidence type="ECO:0000259" key="3">
    <source>
        <dbReference type="PROSITE" id="PS51035"/>
    </source>
</evidence>
<dbReference type="EMBL" id="JAULSN010000008">
    <property type="protein sequence ID" value="KAK3366236.1"/>
    <property type="molecule type" value="Genomic_DNA"/>
</dbReference>
<dbReference type="InterPro" id="IPR003103">
    <property type="entry name" value="BAG_domain"/>
</dbReference>
<sequence length="462" mass="49869">MSGCRYAQKDPEVGTAPNVKVASGSGFGASSGASFANLTASILRLPTTLQPFLDSTVEHLSGATEYLQSATGVSPTVLYTTAAGALLLLGAIPAVTARNSQNKTKNTPGKGEKMSRYGWSTRADGLSPFNSALGQGDIPAVTDEDYSYITSEDLQNHGVDNPPSYESHYAPSSDRYAGHAHPPTAPRYQPEDDVMLIKHRGITFPEHFPAYSIGDGKLLVGDVKVRAKIILDVPDSQAKGMRLLYKGRLLSDPDAPIRDYGVKDNSEVMVVLGEGGTDSSGESSHSEEVVVVGRDGREDHDTRKSGKKRRGRQPVNRSPRESGPSFGLEVPRDDGRRRALSRVRTQSPKPAPAPEPEPAVARSSGITIPAPPGSAMDKLNQIASRFEKELLPLCKEFIANPPSDPKKRTMEHRKLAEVIMQQVLLKLDEVETAGEEGARQRRKDLVKEVQADLKSIDDVSKA</sequence>
<dbReference type="Gene3D" id="3.10.20.90">
    <property type="entry name" value="Phosphatidylinositol 3-kinase Catalytic Subunit, Chain A, domain 1"/>
    <property type="match status" value="1"/>
</dbReference>
<name>A0AAE0N0D4_9PEZI</name>
<reference evidence="4" key="1">
    <citation type="journal article" date="2023" name="Mol. Phylogenet. Evol.">
        <title>Genome-scale phylogeny and comparative genomics of the fungal order Sordariales.</title>
        <authorList>
            <person name="Hensen N."/>
            <person name="Bonometti L."/>
            <person name="Westerberg I."/>
            <person name="Brannstrom I.O."/>
            <person name="Guillou S."/>
            <person name="Cros-Aarteil S."/>
            <person name="Calhoun S."/>
            <person name="Haridas S."/>
            <person name="Kuo A."/>
            <person name="Mondo S."/>
            <person name="Pangilinan J."/>
            <person name="Riley R."/>
            <person name="LaButti K."/>
            <person name="Andreopoulos B."/>
            <person name="Lipzen A."/>
            <person name="Chen C."/>
            <person name="Yan M."/>
            <person name="Daum C."/>
            <person name="Ng V."/>
            <person name="Clum A."/>
            <person name="Steindorff A."/>
            <person name="Ohm R.A."/>
            <person name="Martin F."/>
            <person name="Silar P."/>
            <person name="Natvig D.O."/>
            <person name="Lalanne C."/>
            <person name="Gautier V."/>
            <person name="Ament-Velasquez S.L."/>
            <person name="Kruys A."/>
            <person name="Hutchinson M.I."/>
            <person name="Powell A.J."/>
            <person name="Barry K."/>
            <person name="Miller A.N."/>
            <person name="Grigoriev I.V."/>
            <person name="Debuchy R."/>
            <person name="Gladieux P."/>
            <person name="Hiltunen Thoren M."/>
            <person name="Johannesson H."/>
        </authorList>
    </citation>
    <scope>NUCLEOTIDE SEQUENCE</scope>
    <source>
        <strain evidence="4">CBS 958.72</strain>
    </source>
</reference>
<dbReference type="PROSITE" id="PS50053">
    <property type="entry name" value="UBIQUITIN_2"/>
    <property type="match status" value="1"/>
</dbReference>
<feature type="region of interest" description="Disordered" evidence="1">
    <location>
        <begin position="154"/>
        <end position="189"/>
    </location>
</feature>
<dbReference type="GO" id="GO:0051087">
    <property type="term" value="F:protein-folding chaperone binding"/>
    <property type="evidence" value="ECO:0007669"/>
    <property type="project" value="InterPro"/>
</dbReference>
<accession>A0AAE0N0D4</accession>